<feature type="domain" description="AB hydrolase-1" evidence="1">
    <location>
        <begin position="90"/>
        <end position="292"/>
    </location>
</feature>
<evidence type="ECO:0000313" key="3">
    <source>
        <dbReference type="Proteomes" id="UP001338125"/>
    </source>
</evidence>
<evidence type="ECO:0000313" key="2">
    <source>
        <dbReference type="EMBL" id="KAK5997734.1"/>
    </source>
</evidence>
<dbReference type="Gene3D" id="3.40.50.1820">
    <property type="entry name" value="alpha/beta hydrolase"/>
    <property type="match status" value="1"/>
</dbReference>
<dbReference type="InterPro" id="IPR029058">
    <property type="entry name" value="AB_hydrolase_fold"/>
</dbReference>
<keyword evidence="3" id="KW-1185">Reference proteome</keyword>
<dbReference type="CDD" id="cd12809">
    <property type="entry name" value="Esterase_713_like-2"/>
    <property type="match status" value="1"/>
</dbReference>
<proteinExistence type="predicted"/>
<organism evidence="2 3">
    <name type="scientific">Cladobotryum mycophilum</name>
    <dbReference type="NCBI Taxonomy" id="491253"/>
    <lineage>
        <taxon>Eukaryota</taxon>
        <taxon>Fungi</taxon>
        <taxon>Dikarya</taxon>
        <taxon>Ascomycota</taxon>
        <taxon>Pezizomycotina</taxon>
        <taxon>Sordariomycetes</taxon>
        <taxon>Hypocreomycetidae</taxon>
        <taxon>Hypocreales</taxon>
        <taxon>Hypocreaceae</taxon>
        <taxon>Cladobotryum</taxon>
    </lineage>
</organism>
<dbReference type="EMBL" id="JAVFKD010000001">
    <property type="protein sequence ID" value="KAK5997734.1"/>
    <property type="molecule type" value="Genomic_DNA"/>
</dbReference>
<dbReference type="Proteomes" id="UP001338125">
    <property type="component" value="Unassembled WGS sequence"/>
</dbReference>
<dbReference type="SUPFAM" id="SSF53474">
    <property type="entry name" value="alpha/beta-Hydrolases"/>
    <property type="match status" value="1"/>
</dbReference>
<dbReference type="Pfam" id="PF12697">
    <property type="entry name" value="Abhydrolase_6"/>
    <property type="match status" value="1"/>
</dbReference>
<dbReference type="PANTHER" id="PTHR43194">
    <property type="entry name" value="HYDROLASE ALPHA/BETA FOLD FAMILY"/>
    <property type="match status" value="1"/>
</dbReference>
<sequence>MKPAQVVLSAVTAALLNGSTTLGDQLDATSDVNANIHHHHDHHNEASYIRSYFYAGGQYVEDGSGDFTFQDQLYVERLVPSHGISHDTPIVLIHGQGQTGTNFLNKPDGGEGWASQFIRQGYEVYILDQTYRGRSPWVPSDNAAGYGASIAPPFTVSRVQQFFTATRDYLLWPQAVNHTQWPGTGKKGDPIFDAFYAANVQFLANETYQQVTVQQAGAALLDRIGKPVILLGHSQGSNMPLLIADARPNLSKALILVEPTGPPFQEVLWSNPGARAWGLSDAPMIYSPAVHDPNQDLVREEHAPPSPSSQPILLVTGEASYHARYDYCTVKFLQQAGCSKTEHLDLGKVGEHGNGHFIFLEKNSKEVQLLLKDWIAKL</sequence>
<accession>A0ABR0T047</accession>
<evidence type="ECO:0000259" key="1">
    <source>
        <dbReference type="Pfam" id="PF12697"/>
    </source>
</evidence>
<dbReference type="InterPro" id="IPR050228">
    <property type="entry name" value="Carboxylesterase_BioH"/>
</dbReference>
<dbReference type="PANTHER" id="PTHR43194:SF4">
    <property type="entry name" value="AB HYDROLASE-1 DOMAIN-CONTAINING PROTEIN"/>
    <property type="match status" value="1"/>
</dbReference>
<gene>
    <name evidence="2" type="ORF">PT974_00091</name>
</gene>
<comment type="caution">
    <text evidence="2">The sequence shown here is derived from an EMBL/GenBank/DDBJ whole genome shotgun (WGS) entry which is preliminary data.</text>
</comment>
<name>A0ABR0T047_9HYPO</name>
<dbReference type="InterPro" id="IPR000073">
    <property type="entry name" value="AB_hydrolase_1"/>
</dbReference>
<reference evidence="2 3" key="1">
    <citation type="submission" date="2024-01" db="EMBL/GenBank/DDBJ databases">
        <title>Complete genome of Cladobotryum mycophilum ATHUM6906.</title>
        <authorList>
            <person name="Christinaki A.C."/>
            <person name="Myridakis A.I."/>
            <person name="Kouvelis V.N."/>
        </authorList>
    </citation>
    <scope>NUCLEOTIDE SEQUENCE [LARGE SCALE GENOMIC DNA]</scope>
    <source>
        <strain evidence="2 3">ATHUM6906</strain>
    </source>
</reference>
<protein>
    <submittedName>
        <fullName evidence="2">Secreted lipase</fullName>
    </submittedName>
</protein>